<proteinExistence type="predicted"/>
<reference evidence="2 3" key="1">
    <citation type="submission" date="2019-09" db="EMBL/GenBank/DDBJ databases">
        <title>Genome sequence of Hymenobacter sp. M3.</title>
        <authorList>
            <person name="Srinivasan S."/>
        </authorList>
    </citation>
    <scope>NUCLEOTIDE SEQUENCE [LARGE SCALE GENOMIC DNA]</scope>
    <source>
        <strain evidence="2 3">M3</strain>
    </source>
</reference>
<dbReference type="InterPro" id="IPR046863">
    <property type="entry name" value="MbnP-like_dom"/>
</dbReference>
<dbReference type="EMBL" id="VTWU01000001">
    <property type="protein sequence ID" value="KAA9339118.1"/>
    <property type="molecule type" value="Genomic_DNA"/>
</dbReference>
<name>A0A7L5A067_9BACT</name>
<dbReference type="Pfam" id="PF20243">
    <property type="entry name" value="MbnP"/>
    <property type="match status" value="1"/>
</dbReference>
<protein>
    <recommendedName>
        <fullName evidence="1">Copper-binding protein MbnP-like domain-containing protein</fullName>
    </recommendedName>
</protein>
<dbReference type="AlphaFoldDB" id="A0A7L5A067"/>
<evidence type="ECO:0000259" key="1">
    <source>
        <dbReference type="Pfam" id="PF20243"/>
    </source>
</evidence>
<evidence type="ECO:0000313" key="3">
    <source>
        <dbReference type="Proteomes" id="UP000326380"/>
    </source>
</evidence>
<feature type="domain" description="Copper-binding protein MbnP-like" evidence="1">
    <location>
        <begin position="32"/>
        <end position="233"/>
    </location>
</feature>
<accession>A0A7L5A067</accession>
<dbReference type="RefSeq" id="WP_151076766.1">
    <property type="nucleotide sequence ID" value="NZ_CP047647.1"/>
</dbReference>
<dbReference type="PROSITE" id="PS51257">
    <property type="entry name" value="PROKAR_LIPOPROTEIN"/>
    <property type="match status" value="1"/>
</dbReference>
<organism evidence="2 3">
    <name type="scientific">Hymenobacter busanensis</name>
    <dbReference type="NCBI Taxonomy" id="2607656"/>
    <lineage>
        <taxon>Bacteria</taxon>
        <taxon>Pseudomonadati</taxon>
        <taxon>Bacteroidota</taxon>
        <taxon>Cytophagia</taxon>
        <taxon>Cytophagales</taxon>
        <taxon>Hymenobacteraceae</taxon>
        <taxon>Hymenobacter</taxon>
    </lineage>
</organism>
<comment type="caution">
    <text evidence="2">The sequence shown here is derived from an EMBL/GenBank/DDBJ whole genome shotgun (WGS) entry which is preliminary data.</text>
</comment>
<keyword evidence="3" id="KW-1185">Reference proteome</keyword>
<sequence>MKFPKLTTLLFSLATASLLFASCDDDEDQPATGSVDLEFENVVGNQALTLNASTYYTTEAGDQFKVSKFNYFISNVKLTKSNGTTWAEPESYHLVKQAEENTHSFTLKDVPTGDYTQLTFTIGVDSTRNVSGAQTGALAQNNDMYWSWSSGYIFLKMEGSSPQAANPGNLPNGGPLQFHIGGFRKPNNTVQTVSPSLPASTALKVRGTVTPQVHLKADLNKMFAGPNTVRFATLAGTGHSSDPNSVKISQNYAAGMFRIDHIHAD</sequence>
<evidence type="ECO:0000313" key="2">
    <source>
        <dbReference type="EMBL" id="KAA9339118.1"/>
    </source>
</evidence>
<gene>
    <name evidence="2" type="ORF">F0P96_00345</name>
</gene>
<dbReference type="Proteomes" id="UP000326380">
    <property type="component" value="Unassembled WGS sequence"/>
</dbReference>